<comment type="similarity">
    <text evidence="2">Belongs to the virb1 family.</text>
</comment>
<dbReference type="InterPro" id="IPR023346">
    <property type="entry name" value="Lysozyme-like_dom_sf"/>
</dbReference>
<accession>A0A6G4W6S6</accession>
<name>A0A6G4W6S6_9HYPH</name>
<feature type="domain" description="Transglycosylase SLT" evidence="5">
    <location>
        <begin position="347"/>
        <end position="453"/>
    </location>
</feature>
<keyword evidence="4" id="KW-0812">Transmembrane</keyword>
<dbReference type="GO" id="GO:0008233">
    <property type="term" value="F:peptidase activity"/>
    <property type="evidence" value="ECO:0007669"/>
    <property type="project" value="InterPro"/>
</dbReference>
<proteinExistence type="inferred from homology"/>
<feature type="region of interest" description="Disordered" evidence="3">
    <location>
        <begin position="257"/>
        <end position="287"/>
    </location>
</feature>
<comment type="caution">
    <text evidence="7">The sequence shown here is derived from an EMBL/GenBank/DDBJ whole genome shotgun (WGS) entry which is preliminary data.</text>
</comment>
<reference evidence="7 8" key="1">
    <citation type="submission" date="2020-02" db="EMBL/GenBank/DDBJ databases">
        <title>Genome sequence of strain CCNWXJ40-4.</title>
        <authorList>
            <person name="Gao J."/>
            <person name="Sun J."/>
        </authorList>
    </citation>
    <scope>NUCLEOTIDE SEQUENCE [LARGE SCALE GENOMIC DNA]</scope>
    <source>
        <strain evidence="7 8">CCNWXJ 40-4</strain>
    </source>
</reference>
<feature type="transmembrane region" description="Helical" evidence="4">
    <location>
        <begin position="194"/>
        <end position="218"/>
    </location>
</feature>
<dbReference type="InterPro" id="IPR009045">
    <property type="entry name" value="Zn_M74/Hedgehog-like"/>
</dbReference>
<dbReference type="Pfam" id="PF13539">
    <property type="entry name" value="Peptidase_M15_4"/>
    <property type="match status" value="1"/>
</dbReference>
<evidence type="ECO:0000256" key="4">
    <source>
        <dbReference type="SAM" id="Phobius"/>
    </source>
</evidence>
<dbReference type="AlphaFoldDB" id="A0A6G4W6S6"/>
<evidence type="ECO:0000313" key="8">
    <source>
        <dbReference type="Proteomes" id="UP001642900"/>
    </source>
</evidence>
<dbReference type="SUPFAM" id="SSF55166">
    <property type="entry name" value="Hedgehog/DD-peptidase"/>
    <property type="match status" value="1"/>
</dbReference>
<dbReference type="Pfam" id="PF01464">
    <property type="entry name" value="SLT"/>
    <property type="match status" value="1"/>
</dbReference>
<dbReference type="SUPFAM" id="SSF53955">
    <property type="entry name" value="Lysozyme-like"/>
    <property type="match status" value="1"/>
</dbReference>
<keyword evidence="4" id="KW-0472">Membrane</keyword>
<gene>
    <name evidence="7" type="ORF">G6N73_03750</name>
</gene>
<sequence length="695" mass="75569">MSPLIAIAATLFPEIIKAIAGDRAGTVADRVTRAVTDSVKTKDPVQAQQQLTQNPQIAESLREKLAQIALEQTKVRLDDEQRQREAALADLKIRAELESQRRQTELDSRRVDGEDRSGARILQRDLSSAQSPVAWVAPTLSLIVTVGFFVVLGLFIFNKNSLELTSLPVVPAGMGLANLTDAQFTAAAPVRSDFVLQIINICVGTLTAAFATVMSFWLGSSQGSRSKDELVAQIQTRQSAQASEVLNRATDVVVRRSSSVDLPMPKPAVPDEQQDSEPTVDPAKPAAPGLLDELLPDLVKPHRHFPDSVSWALSSRGISIEEAPAQGTPGKPTTVRTIWQRYGALCAAAAKQYGVPVELIVATIATESSGDPNARRPEPRINDESVGLMQTLVATARNATGRKNLRSDDLLDPRNSIEAGTAYIAQQRSSTWFDPPLVAAAYNAGSLRRDEADANRWKLVCHPRGTGKHIDKFVAWFSDCMVVAAEDDWASDPAVPSFASAIGGQSPDVELADSAPRSELSPLVGTAERQRLFGTFTFVADPKPGNKENIRITNDWPEKNIVKVSIPVNSVLGRNGPLEFEFHRSAADQLIAMWLQWEKEGLLDRILTFDGSFVPRFIRGSTRTLSNHAFGTAFDINAQFNPLGQEPAAMGAKGCVRELVPIANRFGFAWGGHFSKRPDGMHFEVARIIQPGAMV</sequence>
<dbReference type="InterPro" id="IPR008258">
    <property type="entry name" value="Transglycosylase_SLT_dom_1"/>
</dbReference>
<evidence type="ECO:0000256" key="3">
    <source>
        <dbReference type="SAM" id="MobiDB-lite"/>
    </source>
</evidence>
<protein>
    <submittedName>
        <fullName evidence="7">Transglycosylase SLT domain-containing protein</fullName>
    </submittedName>
</protein>
<dbReference type="RefSeq" id="WP_165023530.1">
    <property type="nucleotide sequence ID" value="NZ_JAAKZF010000002.1"/>
</dbReference>
<dbReference type="EMBL" id="JAAKZF010000002">
    <property type="protein sequence ID" value="NGO50299.1"/>
    <property type="molecule type" value="Genomic_DNA"/>
</dbReference>
<dbReference type="PANTHER" id="PTHR37423">
    <property type="entry name" value="SOLUBLE LYTIC MUREIN TRANSGLYCOSYLASE-RELATED"/>
    <property type="match status" value="1"/>
</dbReference>
<evidence type="ECO:0000313" key="7">
    <source>
        <dbReference type="EMBL" id="NGO50299.1"/>
    </source>
</evidence>
<organism evidence="7 8">
    <name type="scientific">Allomesorhizobium camelthorni</name>
    <dbReference type="NCBI Taxonomy" id="475069"/>
    <lineage>
        <taxon>Bacteria</taxon>
        <taxon>Pseudomonadati</taxon>
        <taxon>Pseudomonadota</taxon>
        <taxon>Alphaproteobacteria</taxon>
        <taxon>Hyphomicrobiales</taxon>
        <taxon>Phyllobacteriaceae</taxon>
        <taxon>Allomesorhizobium</taxon>
    </lineage>
</organism>
<evidence type="ECO:0000256" key="1">
    <source>
        <dbReference type="ARBA" id="ARBA00007734"/>
    </source>
</evidence>
<keyword evidence="8" id="KW-1185">Reference proteome</keyword>
<dbReference type="PANTHER" id="PTHR37423:SF2">
    <property type="entry name" value="MEMBRANE-BOUND LYTIC MUREIN TRANSGLYCOSYLASE C"/>
    <property type="match status" value="1"/>
</dbReference>
<keyword evidence="4" id="KW-1133">Transmembrane helix</keyword>
<dbReference type="Gene3D" id="1.10.530.10">
    <property type="match status" value="1"/>
</dbReference>
<feature type="transmembrane region" description="Helical" evidence="4">
    <location>
        <begin position="133"/>
        <end position="157"/>
    </location>
</feature>
<evidence type="ECO:0000259" key="6">
    <source>
        <dbReference type="Pfam" id="PF13539"/>
    </source>
</evidence>
<comment type="similarity">
    <text evidence="1">Belongs to the transglycosylase Slt family.</text>
</comment>
<dbReference type="InterPro" id="IPR039561">
    <property type="entry name" value="Peptidase_M15C"/>
</dbReference>
<dbReference type="Gene3D" id="3.30.1380.10">
    <property type="match status" value="1"/>
</dbReference>
<evidence type="ECO:0000259" key="5">
    <source>
        <dbReference type="Pfam" id="PF01464"/>
    </source>
</evidence>
<dbReference type="Proteomes" id="UP001642900">
    <property type="component" value="Unassembled WGS sequence"/>
</dbReference>
<feature type="domain" description="Peptidase M15C" evidence="6">
    <location>
        <begin position="620"/>
        <end position="685"/>
    </location>
</feature>
<evidence type="ECO:0000256" key="2">
    <source>
        <dbReference type="ARBA" id="ARBA00009387"/>
    </source>
</evidence>